<dbReference type="AlphaFoldDB" id="A0A367FZX7"/>
<comment type="caution">
    <text evidence="1">The sequence shown here is derived from an EMBL/GenBank/DDBJ whole genome shotgun (WGS) entry which is preliminary data.</text>
</comment>
<reference evidence="1 2" key="1">
    <citation type="submission" date="2018-02" db="EMBL/GenBank/DDBJ databases">
        <title>Complete genome sequencing of Faecalibacterium prausnitzii strains isolated from the human gut.</title>
        <authorList>
            <person name="Fitzgerald B.C."/>
            <person name="Shkoporov A.N."/>
            <person name="Ross P.R."/>
            <person name="Hill C."/>
        </authorList>
    </citation>
    <scope>NUCLEOTIDE SEQUENCE [LARGE SCALE GENOMIC DNA]</scope>
    <source>
        <strain evidence="1 2">APC942/31-1</strain>
    </source>
</reference>
<dbReference type="Proteomes" id="UP000253208">
    <property type="component" value="Unassembled WGS sequence"/>
</dbReference>
<proteinExistence type="predicted"/>
<evidence type="ECO:0000313" key="2">
    <source>
        <dbReference type="Proteomes" id="UP000253208"/>
    </source>
</evidence>
<organism evidence="1 2">
    <name type="scientific">Blautia obeum</name>
    <dbReference type="NCBI Taxonomy" id="40520"/>
    <lineage>
        <taxon>Bacteria</taxon>
        <taxon>Bacillati</taxon>
        <taxon>Bacillota</taxon>
        <taxon>Clostridia</taxon>
        <taxon>Lachnospirales</taxon>
        <taxon>Lachnospiraceae</taxon>
        <taxon>Blautia</taxon>
    </lineage>
</organism>
<gene>
    <name evidence="1" type="ORF">C4886_11115</name>
</gene>
<dbReference type="RefSeq" id="WP_022118243.1">
    <property type="nucleotide sequence ID" value="NZ_PSQG01000015.1"/>
</dbReference>
<evidence type="ECO:0000313" key="1">
    <source>
        <dbReference type="EMBL" id="RCH43229.1"/>
    </source>
</evidence>
<accession>A0A367FZX7</accession>
<protein>
    <submittedName>
        <fullName evidence="1">Phage tail assembly protein</fullName>
    </submittedName>
</protein>
<name>A0A367FZX7_9FIRM</name>
<dbReference type="EMBL" id="PSQG01000015">
    <property type="protein sequence ID" value="RCH43229.1"/>
    <property type="molecule type" value="Genomic_DNA"/>
</dbReference>
<sequence length="134" mass="15046">MTENKEQKREDMIGGDEIAVVPANEEIADTLLPKKEEEDELIVKFRKPYKFEDDTFTELDLHGLEDLTGRTLTAIEKAFNKTGVSSFVPESTTTYAKIVATKVTGLPAEFFEDLPAAEIQKIKNAVVGFLYKDE</sequence>